<accession>A0A6N0JQP8</accession>
<dbReference type="Gene3D" id="1.10.150.280">
    <property type="entry name" value="AF1531-like domain"/>
    <property type="match status" value="1"/>
</dbReference>
<feature type="region of interest" description="Disordered" evidence="1">
    <location>
        <begin position="122"/>
        <end position="171"/>
    </location>
</feature>
<dbReference type="SUPFAM" id="SSF47781">
    <property type="entry name" value="RuvA domain 2-like"/>
    <property type="match status" value="1"/>
</dbReference>
<evidence type="ECO:0000256" key="1">
    <source>
        <dbReference type="SAM" id="MobiDB-lite"/>
    </source>
</evidence>
<name>A0A6N0JQP8_ACHDE</name>
<evidence type="ECO:0000313" key="3">
    <source>
        <dbReference type="EMBL" id="QKQ48878.1"/>
    </source>
</evidence>
<protein>
    <submittedName>
        <fullName evidence="3">Helix-hairpin-helix domain-containing protein</fullName>
    </submittedName>
</protein>
<dbReference type="InterPro" id="IPR010994">
    <property type="entry name" value="RuvA_2-like"/>
</dbReference>
<reference evidence="4 6" key="2">
    <citation type="submission" date="2024-05" db="EMBL/GenBank/DDBJ databases">
        <title>Achromobacter denitrificans. BP1, complete genome.</title>
        <authorList>
            <person name="Zhang B."/>
        </authorList>
    </citation>
    <scope>NUCLEOTIDE SEQUENCE [LARGE SCALE GENOMIC DNA]</scope>
    <source>
        <strain evidence="4 6">BP1</strain>
    </source>
</reference>
<organism evidence="3 5">
    <name type="scientific">Achromobacter denitrificans</name>
    <name type="common">Alcaligenes denitrificans</name>
    <dbReference type="NCBI Taxonomy" id="32002"/>
    <lineage>
        <taxon>Bacteria</taxon>
        <taxon>Pseudomonadati</taxon>
        <taxon>Pseudomonadota</taxon>
        <taxon>Betaproteobacteria</taxon>
        <taxon>Burkholderiales</taxon>
        <taxon>Alcaligenaceae</taxon>
        <taxon>Achromobacter</taxon>
    </lineage>
</organism>
<dbReference type="GO" id="GO:0003677">
    <property type="term" value="F:DNA binding"/>
    <property type="evidence" value="ECO:0007669"/>
    <property type="project" value="InterPro"/>
</dbReference>
<dbReference type="GO" id="GO:0006281">
    <property type="term" value="P:DNA repair"/>
    <property type="evidence" value="ECO:0007669"/>
    <property type="project" value="InterPro"/>
</dbReference>
<dbReference type="EMBL" id="CP154792">
    <property type="protein sequence ID" value="XAN16761.1"/>
    <property type="molecule type" value="Genomic_DNA"/>
</dbReference>
<evidence type="ECO:0000313" key="5">
    <source>
        <dbReference type="Proteomes" id="UP000509782"/>
    </source>
</evidence>
<dbReference type="PANTHER" id="PTHR21180">
    <property type="entry name" value="ENDONUCLEASE/EXONUCLEASE/PHOSPHATASE FAMILY DOMAIN-CONTAINING PROTEIN 1"/>
    <property type="match status" value="1"/>
</dbReference>
<dbReference type="InterPro" id="IPR051675">
    <property type="entry name" value="Endo/Exo/Phosphatase_dom_1"/>
</dbReference>
<evidence type="ECO:0000259" key="2">
    <source>
        <dbReference type="SMART" id="SM00278"/>
    </source>
</evidence>
<evidence type="ECO:0000313" key="4">
    <source>
        <dbReference type="EMBL" id="XAN16761.1"/>
    </source>
</evidence>
<sequence>MNPFLHSAVARPRLSVPWRCINGPGRRPPQGEPGIQSTPRALRRAMGVLLMTAGLGLAAAPAGAVDVNQASAQQLESVRGIGPRTAETIVRERERGGKFESLDDLAERVRGISLKKAQALQAAGLQVGGAQPPAAASGAPSAASAAPAAAAKPAPRPAAAQPAPAPARGRP</sequence>
<dbReference type="Pfam" id="PF12836">
    <property type="entry name" value="HHH_3"/>
    <property type="match status" value="1"/>
</dbReference>
<feature type="domain" description="Helix-hairpin-helix DNA-binding motif class 1" evidence="2">
    <location>
        <begin position="104"/>
        <end position="123"/>
    </location>
</feature>
<dbReference type="RefSeq" id="WP_123785913.1">
    <property type="nucleotide sequence ID" value="NZ_CP054569.1"/>
</dbReference>
<dbReference type="Proteomes" id="UP001446337">
    <property type="component" value="Chromosome"/>
</dbReference>
<dbReference type="InterPro" id="IPR003583">
    <property type="entry name" value="Hlx-hairpin-Hlx_DNA-bd_motif"/>
</dbReference>
<keyword evidence="6" id="KW-1185">Reference proteome</keyword>
<dbReference type="PANTHER" id="PTHR21180:SF32">
    <property type="entry name" value="ENDONUCLEASE_EXONUCLEASE_PHOSPHATASE FAMILY DOMAIN-CONTAINING PROTEIN 1"/>
    <property type="match status" value="1"/>
</dbReference>
<reference evidence="3 5" key="1">
    <citation type="submission" date="2020-05" db="EMBL/GenBank/DDBJ databases">
        <title>FDA dAtabase for Regulatory Grade micrObial Sequences (FDA-ARGOS): Supporting development and validation of Infectious Disease Dx tests.</title>
        <authorList>
            <person name="Sproer C."/>
            <person name="Gronow S."/>
            <person name="Severitt S."/>
            <person name="Schroder I."/>
            <person name="Tallon L."/>
            <person name="Sadzewicz L."/>
            <person name="Zhao X."/>
            <person name="Vavikolanu K."/>
            <person name="Mehta A."/>
            <person name="Aluvathingal J."/>
            <person name="Nadendla S."/>
            <person name="Myers T."/>
            <person name="Yan Y."/>
            <person name="Sichtig H."/>
        </authorList>
    </citation>
    <scope>NUCLEOTIDE SEQUENCE [LARGE SCALE GENOMIC DNA]</scope>
    <source>
        <strain evidence="3 5">FDAARGOS_787</strain>
    </source>
</reference>
<evidence type="ECO:0000313" key="6">
    <source>
        <dbReference type="Proteomes" id="UP001446337"/>
    </source>
</evidence>
<dbReference type="SMART" id="SM00278">
    <property type="entry name" value="HhH1"/>
    <property type="match status" value="2"/>
</dbReference>
<dbReference type="EMBL" id="CP054569">
    <property type="protein sequence ID" value="QKQ48878.1"/>
    <property type="molecule type" value="Genomic_DNA"/>
</dbReference>
<gene>
    <name evidence="4" type="ORF">AAIK43_01670</name>
    <name evidence="3" type="ORF">FOC81_20160</name>
</gene>
<proteinExistence type="predicted"/>
<feature type="domain" description="Helix-hairpin-helix DNA-binding motif class 1" evidence="2">
    <location>
        <begin position="73"/>
        <end position="92"/>
    </location>
</feature>
<dbReference type="Proteomes" id="UP000509782">
    <property type="component" value="Chromosome"/>
</dbReference>
<dbReference type="AlphaFoldDB" id="A0A6N0JQP8"/>